<reference evidence="1" key="1">
    <citation type="submission" date="2022-12" db="EMBL/GenBank/DDBJ databases">
        <title>Genome Sequence of Lasiodiplodia mahajangana.</title>
        <authorList>
            <person name="Buettner E."/>
        </authorList>
    </citation>
    <scope>NUCLEOTIDE SEQUENCE</scope>
    <source>
        <strain evidence="1">VT137</strain>
    </source>
</reference>
<protein>
    <submittedName>
        <fullName evidence="1">Uncharacterized protein</fullName>
    </submittedName>
</protein>
<name>A0ACC2J6N6_9PEZI</name>
<keyword evidence="2" id="KW-1185">Reference proteome</keyword>
<sequence length="310" mass="33522">MSSSLPPVILVTAGSAGLGAEVARCFARNGFRVVLNYNSSADKAKAVLETLRSSASEDERHICIQADLESRSDVQKLVAEAALTMGRLDVVFSNGGWTHPRNLSDIDDNVVEEEWDRAFNMNVKSHLWLFHAVKRHLAASSGCFISTASVAGLGHNGSSLAYSVTKAAQLHMMKGLASMVGPDVRVNSVSPGFLQTDWGKRFSPEAQDAHKQKTKLKRFVELEVFIKMKRNNVTWARVSSRLCMLTSPGGWKTDGSSFDDSIVQVKIQLIVGSVGSVGRATCGSLRFSVAELIGYLVFPALMSVGPTDTS</sequence>
<proteinExistence type="predicted"/>
<evidence type="ECO:0000313" key="2">
    <source>
        <dbReference type="Proteomes" id="UP001153332"/>
    </source>
</evidence>
<accession>A0ACC2J6N6</accession>
<dbReference type="Proteomes" id="UP001153332">
    <property type="component" value="Unassembled WGS sequence"/>
</dbReference>
<gene>
    <name evidence="1" type="ORF">O1611_g9662</name>
</gene>
<evidence type="ECO:0000313" key="1">
    <source>
        <dbReference type="EMBL" id="KAJ8123155.1"/>
    </source>
</evidence>
<dbReference type="EMBL" id="JAPUUL010003399">
    <property type="protein sequence ID" value="KAJ8123155.1"/>
    <property type="molecule type" value="Genomic_DNA"/>
</dbReference>
<comment type="caution">
    <text evidence="1">The sequence shown here is derived from an EMBL/GenBank/DDBJ whole genome shotgun (WGS) entry which is preliminary data.</text>
</comment>
<organism evidence="1 2">
    <name type="scientific">Lasiodiplodia mahajangana</name>
    <dbReference type="NCBI Taxonomy" id="1108764"/>
    <lineage>
        <taxon>Eukaryota</taxon>
        <taxon>Fungi</taxon>
        <taxon>Dikarya</taxon>
        <taxon>Ascomycota</taxon>
        <taxon>Pezizomycotina</taxon>
        <taxon>Dothideomycetes</taxon>
        <taxon>Dothideomycetes incertae sedis</taxon>
        <taxon>Botryosphaeriales</taxon>
        <taxon>Botryosphaeriaceae</taxon>
        <taxon>Lasiodiplodia</taxon>
    </lineage>
</organism>